<dbReference type="PANTHER" id="PTHR34693:SF1">
    <property type="entry name" value="PROTEIN PAR32"/>
    <property type="match status" value="1"/>
</dbReference>
<dbReference type="InterPro" id="IPR053203">
    <property type="entry name" value="Cisplatin_resist-associated"/>
</dbReference>
<organism evidence="2 3">
    <name type="scientific">Mycena rosella</name>
    <name type="common">Pink bonnet</name>
    <name type="synonym">Agaricus rosellus</name>
    <dbReference type="NCBI Taxonomy" id="1033263"/>
    <lineage>
        <taxon>Eukaryota</taxon>
        <taxon>Fungi</taxon>
        <taxon>Dikarya</taxon>
        <taxon>Basidiomycota</taxon>
        <taxon>Agaricomycotina</taxon>
        <taxon>Agaricomycetes</taxon>
        <taxon>Agaricomycetidae</taxon>
        <taxon>Agaricales</taxon>
        <taxon>Marasmiineae</taxon>
        <taxon>Mycenaceae</taxon>
        <taxon>Mycena</taxon>
    </lineage>
</organism>
<feature type="region of interest" description="Disordered" evidence="1">
    <location>
        <begin position="1"/>
        <end position="108"/>
    </location>
</feature>
<comment type="caution">
    <text evidence="2">The sequence shown here is derived from an EMBL/GenBank/DDBJ whole genome shotgun (WGS) entry which is preliminary data.</text>
</comment>
<keyword evidence="3" id="KW-1185">Reference proteome</keyword>
<dbReference type="Pfam" id="PF12223">
    <property type="entry name" value="DUF3602"/>
    <property type="match status" value="1"/>
</dbReference>
<feature type="region of interest" description="Disordered" evidence="1">
    <location>
        <begin position="120"/>
        <end position="197"/>
    </location>
</feature>
<dbReference type="EMBL" id="JARKIE010000280">
    <property type="protein sequence ID" value="KAJ7658458.1"/>
    <property type="molecule type" value="Genomic_DNA"/>
</dbReference>
<feature type="region of interest" description="Disordered" evidence="1">
    <location>
        <begin position="215"/>
        <end position="240"/>
    </location>
</feature>
<gene>
    <name evidence="2" type="ORF">B0H17DRAFT_349895</name>
</gene>
<dbReference type="AlphaFoldDB" id="A0AAD7CQI9"/>
<feature type="compositionally biased region" description="Gly residues" evidence="1">
    <location>
        <begin position="229"/>
        <end position="240"/>
    </location>
</feature>
<evidence type="ECO:0000313" key="3">
    <source>
        <dbReference type="Proteomes" id="UP001221757"/>
    </source>
</evidence>
<dbReference type="Proteomes" id="UP001221757">
    <property type="component" value="Unassembled WGS sequence"/>
</dbReference>
<feature type="compositionally biased region" description="Basic and acidic residues" evidence="1">
    <location>
        <begin position="65"/>
        <end position="76"/>
    </location>
</feature>
<evidence type="ECO:0000256" key="1">
    <source>
        <dbReference type="SAM" id="MobiDB-lite"/>
    </source>
</evidence>
<dbReference type="PANTHER" id="PTHR34693">
    <property type="entry name" value="PROTEIN PAR32"/>
    <property type="match status" value="1"/>
</dbReference>
<name>A0AAD7CQI9_MYCRO</name>
<protein>
    <submittedName>
        <fullName evidence="2">Uncharacterized protein</fullName>
    </submittedName>
</protein>
<reference evidence="2" key="1">
    <citation type="submission" date="2023-03" db="EMBL/GenBank/DDBJ databases">
        <title>Massive genome expansion in bonnet fungi (Mycena s.s.) driven by repeated elements and novel gene families across ecological guilds.</title>
        <authorList>
            <consortium name="Lawrence Berkeley National Laboratory"/>
            <person name="Harder C.B."/>
            <person name="Miyauchi S."/>
            <person name="Viragh M."/>
            <person name="Kuo A."/>
            <person name="Thoen E."/>
            <person name="Andreopoulos B."/>
            <person name="Lu D."/>
            <person name="Skrede I."/>
            <person name="Drula E."/>
            <person name="Henrissat B."/>
            <person name="Morin E."/>
            <person name="Kohler A."/>
            <person name="Barry K."/>
            <person name="LaButti K."/>
            <person name="Morin E."/>
            <person name="Salamov A."/>
            <person name="Lipzen A."/>
            <person name="Mereny Z."/>
            <person name="Hegedus B."/>
            <person name="Baldrian P."/>
            <person name="Stursova M."/>
            <person name="Weitz H."/>
            <person name="Taylor A."/>
            <person name="Grigoriev I.V."/>
            <person name="Nagy L.G."/>
            <person name="Martin F."/>
            <person name="Kauserud H."/>
        </authorList>
    </citation>
    <scope>NUCLEOTIDE SEQUENCE</scope>
    <source>
        <strain evidence="2">CBHHK067</strain>
    </source>
</reference>
<dbReference type="InterPro" id="IPR022024">
    <property type="entry name" value="DUF3602"/>
</dbReference>
<accession>A0AAD7CQI9</accession>
<proteinExistence type="predicted"/>
<evidence type="ECO:0000313" key="2">
    <source>
        <dbReference type="EMBL" id="KAJ7658458.1"/>
    </source>
</evidence>
<feature type="compositionally biased region" description="Basic and acidic residues" evidence="1">
    <location>
        <begin position="23"/>
        <end position="33"/>
    </location>
</feature>
<feature type="compositionally biased region" description="Low complexity" evidence="1">
    <location>
        <begin position="215"/>
        <end position="226"/>
    </location>
</feature>
<sequence length="240" mass="24952">MKSNQVESPFGSCTDLFPSAVSDRSRSRGRDTGYHSSGRGGAGNFHSALQNALPSADVQEFPWPRGRERAPVREARPTPVGAAASRSTGRGGSGNFNQSPSPADPSYSLRDREILRSHAAAEAERNVVRSSGRGGMGNIVASPSPGNSTSPASRSRSRSVNPISTPAEMHLSRVPPAYSPSPSRDRQSNAQVNGNVNGYVNGNANAYVNGNANAYANGNPNGYVNGTTNGHGPGGYASGR</sequence>